<accession>A0A915PE52</accession>
<evidence type="ECO:0000256" key="2">
    <source>
        <dbReference type="SAM" id="Coils"/>
    </source>
</evidence>
<keyword evidence="6" id="KW-1185">Reference proteome</keyword>
<dbReference type="Pfam" id="PF02181">
    <property type="entry name" value="FH2"/>
    <property type="match status" value="1"/>
</dbReference>
<dbReference type="SMART" id="SM01140">
    <property type="entry name" value="Drf_GBD"/>
    <property type="match status" value="1"/>
</dbReference>
<evidence type="ECO:0000259" key="5">
    <source>
        <dbReference type="PROSITE" id="PS51444"/>
    </source>
</evidence>
<dbReference type="GO" id="GO:0016477">
    <property type="term" value="P:cell migration"/>
    <property type="evidence" value="ECO:0007669"/>
    <property type="project" value="TreeGrafter"/>
</dbReference>
<dbReference type="GO" id="GO:0008360">
    <property type="term" value="P:regulation of cell shape"/>
    <property type="evidence" value="ECO:0007669"/>
    <property type="project" value="TreeGrafter"/>
</dbReference>
<dbReference type="AlphaFoldDB" id="A0A915PE52"/>
<feature type="coiled-coil region" evidence="2">
    <location>
        <begin position="327"/>
        <end position="432"/>
    </location>
</feature>
<dbReference type="InterPro" id="IPR010472">
    <property type="entry name" value="FH3_dom"/>
</dbReference>
<dbReference type="GO" id="GO:0031267">
    <property type="term" value="F:small GTPase binding"/>
    <property type="evidence" value="ECO:0007669"/>
    <property type="project" value="InterPro"/>
</dbReference>
<comment type="similarity">
    <text evidence="1">Belongs to the formin homology family.</text>
</comment>
<feature type="compositionally biased region" description="Low complexity" evidence="3">
    <location>
        <begin position="996"/>
        <end position="1010"/>
    </location>
</feature>
<evidence type="ECO:0000313" key="6">
    <source>
        <dbReference type="Proteomes" id="UP000887560"/>
    </source>
</evidence>
<dbReference type="PANTHER" id="PTHR45857">
    <property type="entry name" value="FORMIN-LIKE PROTEIN"/>
    <property type="match status" value="1"/>
</dbReference>
<feature type="region of interest" description="Disordered" evidence="3">
    <location>
        <begin position="496"/>
        <end position="564"/>
    </location>
</feature>
<dbReference type="SUPFAM" id="SSF48371">
    <property type="entry name" value="ARM repeat"/>
    <property type="match status" value="1"/>
</dbReference>
<protein>
    <submittedName>
        <fullName evidence="7">Formin-like protein</fullName>
    </submittedName>
</protein>
<feature type="compositionally biased region" description="Basic and acidic residues" evidence="3">
    <location>
        <begin position="637"/>
        <end position="646"/>
    </location>
</feature>
<feature type="domain" description="GBD/FH3" evidence="4">
    <location>
        <begin position="1"/>
        <end position="405"/>
    </location>
</feature>
<dbReference type="PROSITE" id="PS51444">
    <property type="entry name" value="FH2"/>
    <property type="match status" value="1"/>
</dbReference>
<reference evidence="7" key="1">
    <citation type="submission" date="2022-11" db="UniProtKB">
        <authorList>
            <consortium name="WormBaseParasite"/>
        </authorList>
    </citation>
    <scope>IDENTIFICATION</scope>
</reference>
<dbReference type="SMART" id="SM00498">
    <property type="entry name" value="FH2"/>
    <property type="match status" value="1"/>
</dbReference>
<feature type="compositionally biased region" description="Basic and acidic residues" evidence="3">
    <location>
        <begin position="977"/>
        <end position="986"/>
    </location>
</feature>
<proteinExistence type="inferred from homology"/>
<dbReference type="SMART" id="SM01139">
    <property type="entry name" value="Drf_FH3"/>
    <property type="match status" value="1"/>
</dbReference>
<dbReference type="Proteomes" id="UP000887560">
    <property type="component" value="Unplaced"/>
</dbReference>
<dbReference type="Gene3D" id="1.20.58.2220">
    <property type="entry name" value="Formin, FH2 domain"/>
    <property type="match status" value="1"/>
</dbReference>
<name>A0A915PE52_9BILA</name>
<dbReference type="GO" id="GO:0030866">
    <property type="term" value="P:cortical actin cytoskeleton organization"/>
    <property type="evidence" value="ECO:0007669"/>
    <property type="project" value="TreeGrafter"/>
</dbReference>
<feature type="domain" description="FH2" evidence="5">
    <location>
        <begin position="577"/>
        <end position="995"/>
    </location>
</feature>
<feature type="compositionally biased region" description="Low complexity" evidence="3">
    <location>
        <begin position="647"/>
        <end position="664"/>
    </location>
</feature>
<feature type="compositionally biased region" description="Pro residues" evidence="3">
    <location>
        <begin position="500"/>
        <end position="516"/>
    </location>
</feature>
<dbReference type="PROSITE" id="PS51232">
    <property type="entry name" value="GBD_FH3"/>
    <property type="match status" value="1"/>
</dbReference>
<evidence type="ECO:0000259" key="4">
    <source>
        <dbReference type="PROSITE" id="PS51232"/>
    </source>
</evidence>
<dbReference type="SUPFAM" id="SSF101447">
    <property type="entry name" value="Formin homology 2 domain (FH2 domain)"/>
    <property type="match status" value="1"/>
</dbReference>
<feature type="region of interest" description="Disordered" evidence="3">
    <location>
        <begin position="158"/>
        <end position="179"/>
    </location>
</feature>
<dbReference type="GO" id="GO:0005829">
    <property type="term" value="C:cytosol"/>
    <property type="evidence" value="ECO:0007669"/>
    <property type="project" value="TreeGrafter"/>
</dbReference>
<dbReference type="InterPro" id="IPR011989">
    <property type="entry name" value="ARM-like"/>
</dbReference>
<feature type="compositionally biased region" description="Pro residues" evidence="3">
    <location>
        <begin position="532"/>
        <end position="559"/>
    </location>
</feature>
<evidence type="ECO:0000256" key="3">
    <source>
        <dbReference type="SAM" id="MobiDB-lite"/>
    </source>
</evidence>
<dbReference type="Pfam" id="PF06367">
    <property type="entry name" value="Drf_FH3"/>
    <property type="match status" value="1"/>
</dbReference>
<feature type="region of interest" description="Disordered" evidence="3">
    <location>
        <begin position="1074"/>
        <end position="1124"/>
    </location>
</feature>
<feature type="region of interest" description="Disordered" evidence="3">
    <location>
        <begin position="631"/>
        <end position="664"/>
    </location>
</feature>
<sequence>MDLPPDKMRTLRNCDLKKKWDLVCDQRKFSVDHSVPDPSIYLEKLKIYMDRKTLKKKKKYLSGESSTTLLKHIEISLRTNTIDWVRAFLAPQCDGLRVLQRMNSPSRKEFFLVYLGVIFTLLNSSEENGIVPSSSNPDLSYSQPAVNIQFINSSTNVPSSGGGQQQVGGTHNQLGASGGSSTCSLQTTLNNNTNTTMNSSIYSNNKDDLSFTSGKLKSIDHIDDDIHVGICCLRALLNNKFGVVAVFSNRQAIYCIVRAILHPSFKFINVMVHSSSDMNQRVALQYEFTIFGLDRHLEQLSSEYSESEFLLNHINLYWNNCIDVDLLHDKSIKCDELEGDIQALQANNSRQKEEFQQLQADCYVQIAQLNAQLKKLVEDKLELERQKVNRDMHISTLTKDWREKETKFENEKGELERRITMLEQTKREIQQSLKISQQAAAQQAASVATSTAVVTQSSPAALASTNNIATSTNNVSGALSKQTLVGEQTKKAALTTSLPVPAPPPPPPPAPPPPPTNLLLKKETSSIKPSNGGPPPPPPPPPPPSLKLPPKIIAPPPPGLLSKANQQNLASANDGPQKRVVTIKSKLPMLNWSALNPNQVKGTIFNELDDEKLVDVLDLSSLEELFCVDGPPSGNKITEKQSKEDLVSGGQSSPPSSASSSIGVGVLNGGNTKTLLGTKRLQNIAIIRRKLGKSIMEIMSGVHRFDLSVLSPDQVEILLPILPTQDECTKLKEYASSNQNSSNLNNPWELLTAEDQFLAQLMGIERLSQKLLIMKFMGDFNDRWQIQKVTAAAKSVHNSKKFPKIIEIILAIGNAMNGQRRAPVYGFRLSSLDALSILKSPKDRNVTLLHCIVELIADKFPHLLDFSGELKLAENGATVNMETIGADVKDIETKFGQALTEQKRKGKEETPQLLNTFLESAEANIQSLQSNYKLAQEAFGECAEYFGEVPGRIQPDVFFTRIVSFCKHFEQARTENEAKRKAEQRQLETQQKRRSAQTTRRSGGTSSATRSGGGPTSQDRLLDELNAKFIQSLNGSSGSGGGGKALKSSKLNDGDFERIMVELHEGFVAPNASSSITTLTPTAPPIAPRRRNNTGNNNNNNHKSPSPNRERLNSSREQIIDKGK</sequence>
<dbReference type="InterPro" id="IPR042201">
    <property type="entry name" value="FH2_Formin_sf"/>
</dbReference>
<keyword evidence="2" id="KW-0175">Coiled coil</keyword>
<dbReference type="InterPro" id="IPR015425">
    <property type="entry name" value="FH2_Formin"/>
</dbReference>
<feature type="compositionally biased region" description="Basic and acidic residues" evidence="3">
    <location>
        <begin position="1108"/>
        <end position="1124"/>
    </location>
</feature>
<dbReference type="InterPro" id="IPR016024">
    <property type="entry name" value="ARM-type_fold"/>
</dbReference>
<dbReference type="WBParaSite" id="scf7180000424819.g14074">
    <property type="protein sequence ID" value="scf7180000424819.g14074"/>
    <property type="gene ID" value="scf7180000424819.g14074"/>
</dbReference>
<dbReference type="GO" id="GO:0051015">
    <property type="term" value="F:actin filament binding"/>
    <property type="evidence" value="ECO:0007669"/>
    <property type="project" value="TreeGrafter"/>
</dbReference>
<evidence type="ECO:0000256" key="1">
    <source>
        <dbReference type="ARBA" id="ARBA00023449"/>
    </source>
</evidence>
<dbReference type="InterPro" id="IPR014768">
    <property type="entry name" value="GBD/FH3_dom"/>
</dbReference>
<dbReference type="PANTHER" id="PTHR45857:SF4">
    <property type="entry name" value="FORMIN-LIKE PROTEIN"/>
    <property type="match status" value="1"/>
</dbReference>
<feature type="region of interest" description="Disordered" evidence="3">
    <location>
        <begin position="977"/>
        <end position="1019"/>
    </location>
</feature>
<dbReference type="InterPro" id="IPR043592">
    <property type="entry name" value="FMNL_animal"/>
</dbReference>
<dbReference type="InterPro" id="IPR010473">
    <property type="entry name" value="GTPase-bd"/>
</dbReference>
<dbReference type="Gene3D" id="1.25.10.10">
    <property type="entry name" value="Leucine-rich Repeat Variant"/>
    <property type="match status" value="2"/>
</dbReference>
<evidence type="ECO:0000313" key="7">
    <source>
        <dbReference type="WBParaSite" id="scf7180000424819.g14074"/>
    </source>
</evidence>
<organism evidence="6 7">
    <name type="scientific">Meloidogyne floridensis</name>
    <dbReference type="NCBI Taxonomy" id="298350"/>
    <lineage>
        <taxon>Eukaryota</taxon>
        <taxon>Metazoa</taxon>
        <taxon>Ecdysozoa</taxon>
        <taxon>Nematoda</taxon>
        <taxon>Chromadorea</taxon>
        <taxon>Rhabditida</taxon>
        <taxon>Tylenchina</taxon>
        <taxon>Tylenchomorpha</taxon>
        <taxon>Tylenchoidea</taxon>
        <taxon>Meloidogynidae</taxon>
        <taxon>Meloidogyninae</taxon>
        <taxon>Meloidogyne</taxon>
    </lineage>
</organism>